<evidence type="ECO:0000256" key="1">
    <source>
        <dbReference type="ARBA" id="ARBA00009500"/>
    </source>
</evidence>
<dbReference type="VEuPathDB" id="VectorBase:AALF003703"/>
<evidence type="ECO:0000259" key="7">
    <source>
        <dbReference type="SMART" id="SM00093"/>
    </source>
</evidence>
<dbReference type="PANTHER" id="PTHR11461">
    <property type="entry name" value="SERINE PROTEASE INHIBITOR, SERPIN"/>
    <property type="match status" value="1"/>
</dbReference>
<dbReference type="Gene3D" id="3.30.497.10">
    <property type="entry name" value="Antithrombin, subunit I, domain 2"/>
    <property type="match status" value="1"/>
</dbReference>
<accession>A0A023EWA5</accession>
<evidence type="ECO:0000256" key="2">
    <source>
        <dbReference type="ARBA" id="ARBA00022690"/>
    </source>
</evidence>
<dbReference type="CDD" id="cd00172">
    <property type="entry name" value="serpin"/>
    <property type="match status" value="1"/>
</dbReference>
<dbReference type="SUPFAM" id="SSF56574">
    <property type="entry name" value="Serpins"/>
    <property type="match status" value="1"/>
</dbReference>
<evidence type="ECO:0000256" key="4">
    <source>
        <dbReference type="RuleBase" id="RU000411"/>
    </source>
</evidence>
<dbReference type="SMART" id="SM00093">
    <property type="entry name" value="SERPIN"/>
    <property type="match status" value="1"/>
</dbReference>
<dbReference type="InterPro" id="IPR023796">
    <property type="entry name" value="Serpin_dom"/>
</dbReference>
<evidence type="ECO:0000256" key="6">
    <source>
        <dbReference type="SAM" id="SignalP"/>
    </source>
</evidence>
<evidence type="ECO:0000256" key="3">
    <source>
        <dbReference type="ARBA" id="ARBA00022900"/>
    </source>
</evidence>
<proteinExistence type="evidence at transcript level"/>
<dbReference type="EMBL" id="GAPW01000939">
    <property type="protein sequence ID" value="JAC12659.1"/>
    <property type="molecule type" value="mRNA"/>
</dbReference>
<evidence type="ECO:0000256" key="5">
    <source>
        <dbReference type="SAM" id="MobiDB-lite"/>
    </source>
</evidence>
<dbReference type="InterPro" id="IPR042185">
    <property type="entry name" value="Serpin_sf_2"/>
</dbReference>
<sequence length="524" mass="60068">MKLLIVLSVCLVLTKAQKHYYGPRRNRQTTTVAPDNSNNFTDERDCDETVGAGADPWACLCKQFNFQRETCKEDIQKYLPSQPNSRICTDHRHYYIGLDNRCQEEHALESSNDPAGKAMQFALDLFQAADNKNPNENFIISPLSPQVLLAQLIESCSPKAREEMLKVLKLNGKEAASLVDALVAAANKDSTNNKLDIASVFFKAKDLELKTPFRDAAKHNKIRMKDLDFANAHQAANIVNEWANTQTRGNIPQVITEQGISPDMMMLLVNAIYFKGTWLYKFNETETNKRATFESSKNNKMPVHMMSQTNKLRFGEINYGMYSDSEQGLRWVELPYDGDELSMIVLLPKTQFQLDEMVRRANGSHFQEIFQVIRRNHNPLKIHLKMPRFTIKTSVSLVEPLKKLGIREIFEDDNPLPELFKSPARVGDVKQDAFLKVDELGTTATAVSRVTIIPLSLNYNEDIYFNCNEPFLWWMVVGIKLRHDSYLFLWPNEFGKDRDGKTKRTGPETERGNERHKKESDFNV</sequence>
<feature type="chain" id="PRO_5001515384" evidence="6">
    <location>
        <begin position="17"/>
        <end position="524"/>
    </location>
</feature>
<dbReference type="VEuPathDB" id="VectorBase:AALFPA_072361"/>
<dbReference type="AlphaFoldDB" id="A0A023EWA5"/>
<dbReference type="VEuPathDB" id="VectorBase:AALC636_013352"/>
<keyword evidence="3" id="KW-0722">Serine protease inhibitor</keyword>
<keyword evidence="6" id="KW-0732">Signal</keyword>
<feature type="domain" description="Serpin" evidence="7">
    <location>
        <begin position="123"/>
        <end position="500"/>
    </location>
</feature>
<dbReference type="InterPro" id="IPR036186">
    <property type="entry name" value="Serpin_sf"/>
</dbReference>
<dbReference type="GO" id="GO:0005615">
    <property type="term" value="C:extracellular space"/>
    <property type="evidence" value="ECO:0007669"/>
    <property type="project" value="InterPro"/>
</dbReference>
<dbReference type="InterPro" id="IPR000215">
    <property type="entry name" value="Serpin_fam"/>
</dbReference>
<keyword evidence="2" id="KW-0646">Protease inhibitor</keyword>
<dbReference type="InterPro" id="IPR042178">
    <property type="entry name" value="Serpin_sf_1"/>
</dbReference>
<dbReference type="GO" id="GO:0004867">
    <property type="term" value="F:serine-type endopeptidase inhibitor activity"/>
    <property type="evidence" value="ECO:0007669"/>
    <property type="project" value="UniProtKB-KW"/>
</dbReference>
<reference evidence="8" key="1">
    <citation type="journal article" date="2014" name="PLoS Negl. Trop. Dis.">
        <title>Identification and characterization of seminal fluid proteins in the Asian tiger mosquito, Aedes albopictus.</title>
        <authorList>
            <person name="Boes K.E."/>
            <person name="Ribeiro J.M."/>
            <person name="Wong A."/>
            <person name="Harrington L.C."/>
            <person name="Wolfner M.F."/>
            <person name="Sirot L.K."/>
        </authorList>
    </citation>
    <scope>NUCLEOTIDE SEQUENCE</scope>
    <source>
        <tissue evidence="8">Reproductive organs</tissue>
    </source>
</reference>
<feature type="signal peptide" evidence="6">
    <location>
        <begin position="1"/>
        <end position="16"/>
    </location>
</feature>
<dbReference type="PANTHER" id="PTHR11461:SF211">
    <property type="entry name" value="GH10112P-RELATED"/>
    <property type="match status" value="1"/>
</dbReference>
<comment type="similarity">
    <text evidence="1 4">Belongs to the serpin family.</text>
</comment>
<dbReference type="Pfam" id="PF00079">
    <property type="entry name" value="Serpin"/>
    <property type="match status" value="1"/>
</dbReference>
<protein>
    <submittedName>
        <fullName evidence="8">Putative serpin</fullName>
    </submittedName>
</protein>
<evidence type="ECO:0000313" key="8">
    <source>
        <dbReference type="EMBL" id="JAC12659.1"/>
    </source>
</evidence>
<feature type="region of interest" description="Disordered" evidence="5">
    <location>
        <begin position="497"/>
        <end position="524"/>
    </location>
</feature>
<name>A0A023EWA5_AEDAL</name>
<dbReference type="Gene3D" id="2.30.39.10">
    <property type="entry name" value="Alpha-1-antitrypsin, domain 1"/>
    <property type="match status" value="1"/>
</dbReference>
<organism evidence="8">
    <name type="scientific">Aedes albopictus</name>
    <name type="common">Asian tiger mosquito</name>
    <name type="synonym">Stegomyia albopicta</name>
    <dbReference type="NCBI Taxonomy" id="7160"/>
    <lineage>
        <taxon>Eukaryota</taxon>
        <taxon>Metazoa</taxon>
        <taxon>Ecdysozoa</taxon>
        <taxon>Arthropoda</taxon>
        <taxon>Hexapoda</taxon>
        <taxon>Insecta</taxon>
        <taxon>Pterygota</taxon>
        <taxon>Neoptera</taxon>
        <taxon>Endopterygota</taxon>
        <taxon>Diptera</taxon>
        <taxon>Nematocera</taxon>
        <taxon>Culicoidea</taxon>
        <taxon>Culicidae</taxon>
        <taxon>Culicinae</taxon>
        <taxon>Aedini</taxon>
        <taxon>Aedes</taxon>
        <taxon>Stegomyia</taxon>
    </lineage>
</organism>